<dbReference type="AlphaFoldDB" id="A0AAD7I8B2"/>
<organism evidence="3 4">
    <name type="scientific">Mycena metata</name>
    <dbReference type="NCBI Taxonomy" id="1033252"/>
    <lineage>
        <taxon>Eukaryota</taxon>
        <taxon>Fungi</taxon>
        <taxon>Dikarya</taxon>
        <taxon>Basidiomycota</taxon>
        <taxon>Agaricomycotina</taxon>
        <taxon>Agaricomycetes</taxon>
        <taxon>Agaricomycetidae</taxon>
        <taxon>Agaricales</taxon>
        <taxon>Marasmiineae</taxon>
        <taxon>Mycenaceae</taxon>
        <taxon>Mycena</taxon>
    </lineage>
</organism>
<feature type="region of interest" description="Disordered" evidence="1">
    <location>
        <begin position="128"/>
        <end position="148"/>
    </location>
</feature>
<feature type="compositionally biased region" description="Low complexity" evidence="1">
    <location>
        <begin position="181"/>
        <end position="218"/>
    </location>
</feature>
<dbReference type="Proteomes" id="UP001215598">
    <property type="component" value="Unassembled WGS sequence"/>
</dbReference>
<gene>
    <name evidence="3" type="ORF">B0H16DRAFT_1892032</name>
</gene>
<evidence type="ECO:0000256" key="2">
    <source>
        <dbReference type="SAM" id="SignalP"/>
    </source>
</evidence>
<keyword evidence="4" id="KW-1185">Reference proteome</keyword>
<evidence type="ECO:0000313" key="4">
    <source>
        <dbReference type="Proteomes" id="UP001215598"/>
    </source>
</evidence>
<evidence type="ECO:0000256" key="1">
    <source>
        <dbReference type="SAM" id="MobiDB-lite"/>
    </source>
</evidence>
<protein>
    <submittedName>
        <fullName evidence="3">Uncharacterized protein</fullName>
    </submittedName>
</protein>
<feature type="region of interest" description="Disordered" evidence="1">
    <location>
        <begin position="175"/>
        <end position="218"/>
    </location>
</feature>
<sequence length="241" mass="22017">MFRILALLPILAVAAHAGNPGRLRLARQTAPATCTAPCQTLTTSLSSASSGGFAAICNNDILNEYGSCYGCQVKSGELPQIAGQQIIDTFTNNCNAAGHPLGSLTVAADGSTTSGSSGAASVSDAVSAPTASGAASGPAASGAASGAATDAASGPAASGAAGGAASGAAGAATGAAGGATSGAAGPVASGSSPVPTSGSSAGSPAGGSTSTTPQTGGALKTSASTLVAASALVFLSFGLVL</sequence>
<reference evidence="3" key="1">
    <citation type="submission" date="2023-03" db="EMBL/GenBank/DDBJ databases">
        <title>Massive genome expansion in bonnet fungi (Mycena s.s.) driven by repeated elements and novel gene families across ecological guilds.</title>
        <authorList>
            <consortium name="Lawrence Berkeley National Laboratory"/>
            <person name="Harder C.B."/>
            <person name="Miyauchi S."/>
            <person name="Viragh M."/>
            <person name="Kuo A."/>
            <person name="Thoen E."/>
            <person name="Andreopoulos B."/>
            <person name="Lu D."/>
            <person name="Skrede I."/>
            <person name="Drula E."/>
            <person name="Henrissat B."/>
            <person name="Morin E."/>
            <person name="Kohler A."/>
            <person name="Barry K."/>
            <person name="LaButti K."/>
            <person name="Morin E."/>
            <person name="Salamov A."/>
            <person name="Lipzen A."/>
            <person name="Mereny Z."/>
            <person name="Hegedus B."/>
            <person name="Baldrian P."/>
            <person name="Stursova M."/>
            <person name="Weitz H."/>
            <person name="Taylor A."/>
            <person name="Grigoriev I.V."/>
            <person name="Nagy L.G."/>
            <person name="Martin F."/>
            <person name="Kauserud H."/>
        </authorList>
    </citation>
    <scope>NUCLEOTIDE SEQUENCE</scope>
    <source>
        <strain evidence="3">CBHHK182m</strain>
    </source>
</reference>
<name>A0AAD7I8B2_9AGAR</name>
<feature type="chain" id="PRO_5042116745" evidence="2">
    <location>
        <begin position="18"/>
        <end position="241"/>
    </location>
</feature>
<keyword evidence="2" id="KW-0732">Signal</keyword>
<feature type="signal peptide" evidence="2">
    <location>
        <begin position="1"/>
        <end position="17"/>
    </location>
</feature>
<evidence type="ECO:0000313" key="3">
    <source>
        <dbReference type="EMBL" id="KAJ7736140.1"/>
    </source>
</evidence>
<proteinExistence type="predicted"/>
<dbReference type="EMBL" id="JARKIB010000123">
    <property type="protein sequence ID" value="KAJ7736140.1"/>
    <property type="molecule type" value="Genomic_DNA"/>
</dbReference>
<comment type="caution">
    <text evidence="3">The sequence shown here is derived from an EMBL/GenBank/DDBJ whole genome shotgun (WGS) entry which is preliminary data.</text>
</comment>
<accession>A0AAD7I8B2</accession>